<name>A0A7Z0CHA9_9MICO</name>
<evidence type="ECO:0000256" key="8">
    <source>
        <dbReference type="ARBA" id="ARBA00022840"/>
    </source>
</evidence>
<evidence type="ECO:0000313" key="13">
    <source>
        <dbReference type="Proteomes" id="UP000547973"/>
    </source>
</evidence>
<comment type="function">
    <text evidence="10">Required for the formation of a threonylcarbamoyl group on adenosine at position 37 (t(6)A37) in tRNAs that read codons beginning with adenine. Is involved in the transfer of the threonylcarbamoyl moiety of threonylcarbamoyl-AMP (TC-AMP) to the N6 group of A37, together with TsaD and TsaB. TsaE seems to play an indirect role in the t(6)A biosynthesis pathway, possibly in regulating the core enzymatic function of TsaD.</text>
</comment>
<evidence type="ECO:0000256" key="3">
    <source>
        <dbReference type="ARBA" id="ARBA00019010"/>
    </source>
</evidence>
<dbReference type="GO" id="GO:0005524">
    <property type="term" value="F:ATP binding"/>
    <property type="evidence" value="ECO:0007669"/>
    <property type="project" value="UniProtKB-KW"/>
</dbReference>
<evidence type="ECO:0000313" key="12">
    <source>
        <dbReference type="EMBL" id="NYI40664.1"/>
    </source>
</evidence>
<dbReference type="OrthoDB" id="9800307at2"/>
<evidence type="ECO:0000256" key="9">
    <source>
        <dbReference type="ARBA" id="ARBA00022842"/>
    </source>
</evidence>
<keyword evidence="8" id="KW-0067">ATP-binding</keyword>
<evidence type="ECO:0000256" key="10">
    <source>
        <dbReference type="ARBA" id="ARBA00024908"/>
    </source>
</evidence>
<reference evidence="12 13" key="1">
    <citation type="submission" date="2020-07" db="EMBL/GenBank/DDBJ databases">
        <title>Sequencing the genomes of 1000 actinobacteria strains.</title>
        <authorList>
            <person name="Klenk H.-P."/>
        </authorList>
    </citation>
    <scope>NUCLEOTIDE SEQUENCE [LARGE SCALE GENOMIC DNA]</scope>
    <source>
        <strain evidence="12 13">DSM 19970</strain>
    </source>
</reference>
<proteinExistence type="inferred from homology"/>
<evidence type="ECO:0000256" key="5">
    <source>
        <dbReference type="ARBA" id="ARBA00022694"/>
    </source>
</evidence>
<dbReference type="SUPFAM" id="SSF52540">
    <property type="entry name" value="P-loop containing nucleoside triphosphate hydrolases"/>
    <property type="match status" value="1"/>
</dbReference>
<dbReference type="GO" id="GO:0046872">
    <property type="term" value="F:metal ion binding"/>
    <property type="evidence" value="ECO:0007669"/>
    <property type="project" value="UniProtKB-KW"/>
</dbReference>
<dbReference type="Gene3D" id="3.40.50.300">
    <property type="entry name" value="P-loop containing nucleotide triphosphate hydrolases"/>
    <property type="match status" value="1"/>
</dbReference>
<evidence type="ECO:0000256" key="1">
    <source>
        <dbReference type="ARBA" id="ARBA00004496"/>
    </source>
</evidence>
<comment type="caution">
    <text evidence="12">The sequence shown here is derived from an EMBL/GenBank/DDBJ whole genome shotgun (WGS) entry which is preliminary data.</text>
</comment>
<accession>A0A7Z0CHA9</accession>
<dbReference type="InterPro" id="IPR003442">
    <property type="entry name" value="T6A_TsaE"/>
</dbReference>
<dbReference type="PANTHER" id="PTHR33540:SF2">
    <property type="entry name" value="TRNA THREONYLCARBAMOYLADENOSINE BIOSYNTHESIS PROTEIN TSAE"/>
    <property type="match status" value="1"/>
</dbReference>
<dbReference type="GO" id="GO:0002949">
    <property type="term" value="P:tRNA threonylcarbamoyladenosine modification"/>
    <property type="evidence" value="ECO:0007669"/>
    <property type="project" value="InterPro"/>
</dbReference>
<dbReference type="InterPro" id="IPR027417">
    <property type="entry name" value="P-loop_NTPase"/>
</dbReference>
<keyword evidence="9" id="KW-0460">Magnesium</keyword>
<dbReference type="Proteomes" id="UP000547973">
    <property type="component" value="Unassembled WGS sequence"/>
</dbReference>
<sequence>MRYRIKDGESMRELGRAMAQALRAGDLVILAGGLGAGKTTLVQGIGAGLGVRGQVASPTFIISRAHEPAADGPWLVHVDAYRLGSLAELDHLDLDDSTDEAVTVVEWGEGKAESLADGHALITIDRARGAFAEGEDPAAGERVVTVTTSGDAWQGRPWPQAEDGQS</sequence>
<dbReference type="RefSeq" id="WP_062074564.1">
    <property type="nucleotide sequence ID" value="NZ_BBRC01000003.1"/>
</dbReference>
<comment type="similarity">
    <text evidence="2">Belongs to the TsaE family.</text>
</comment>
<dbReference type="GO" id="GO:0005737">
    <property type="term" value="C:cytoplasm"/>
    <property type="evidence" value="ECO:0007669"/>
    <property type="project" value="UniProtKB-SubCell"/>
</dbReference>
<keyword evidence="13" id="KW-1185">Reference proteome</keyword>
<evidence type="ECO:0000256" key="6">
    <source>
        <dbReference type="ARBA" id="ARBA00022723"/>
    </source>
</evidence>
<comment type="subcellular location">
    <subcellularLocation>
        <location evidence="1">Cytoplasm</location>
    </subcellularLocation>
</comment>
<dbReference type="AlphaFoldDB" id="A0A7Z0CHA9"/>
<evidence type="ECO:0000256" key="4">
    <source>
        <dbReference type="ARBA" id="ARBA00022490"/>
    </source>
</evidence>
<evidence type="ECO:0000256" key="2">
    <source>
        <dbReference type="ARBA" id="ARBA00007599"/>
    </source>
</evidence>
<keyword evidence="5" id="KW-0819">tRNA processing</keyword>
<protein>
    <recommendedName>
        <fullName evidence="3">tRNA threonylcarbamoyladenosine biosynthesis protein TsaE</fullName>
    </recommendedName>
    <alternativeName>
        <fullName evidence="11">t(6)A37 threonylcarbamoyladenosine biosynthesis protein TsaE</fullName>
    </alternativeName>
</protein>
<keyword evidence="4" id="KW-0963">Cytoplasm</keyword>
<dbReference type="Pfam" id="PF02367">
    <property type="entry name" value="TsaE"/>
    <property type="match status" value="1"/>
</dbReference>
<dbReference type="NCBIfam" id="TIGR00150">
    <property type="entry name" value="T6A_YjeE"/>
    <property type="match status" value="1"/>
</dbReference>
<keyword evidence="7" id="KW-0547">Nucleotide-binding</keyword>
<dbReference type="EMBL" id="JACBZO010000001">
    <property type="protein sequence ID" value="NYI40664.1"/>
    <property type="molecule type" value="Genomic_DNA"/>
</dbReference>
<dbReference type="PANTHER" id="PTHR33540">
    <property type="entry name" value="TRNA THREONYLCARBAMOYLADENOSINE BIOSYNTHESIS PROTEIN TSAE"/>
    <property type="match status" value="1"/>
</dbReference>
<organism evidence="12 13">
    <name type="scientific">Demequina lutea</name>
    <dbReference type="NCBI Taxonomy" id="431489"/>
    <lineage>
        <taxon>Bacteria</taxon>
        <taxon>Bacillati</taxon>
        <taxon>Actinomycetota</taxon>
        <taxon>Actinomycetes</taxon>
        <taxon>Micrococcales</taxon>
        <taxon>Demequinaceae</taxon>
        <taxon>Demequina</taxon>
    </lineage>
</organism>
<evidence type="ECO:0000256" key="7">
    <source>
        <dbReference type="ARBA" id="ARBA00022741"/>
    </source>
</evidence>
<evidence type="ECO:0000256" key="11">
    <source>
        <dbReference type="ARBA" id="ARBA00032441"/>
    </source>
</evidence>
<gene>
    <name evidence="12" type="ORF">BKA03_000783</name>
</gene>
<keyword evidence="6" id="KW-0479">Metal-binding</keyword>